<dbReference type="CDD" id="cd09135">
    <property type="entry name" value="PLDc_PGS1_euk_1"/>
    <property type="match status" value="1"/>
</dbReference>
<dbReference type="eggNOG" id="KOG3964">
    <property type="taxonomic scope" value="Eukaryota"/>
</dbReference>
<evidence type="ECO:0000256" key="1">
    <source>
        <dbReference type="ARBA" id="ARBA00022516"/>
    </source>
</evidence>
<gene>
    <name evidence="8" type="ORF">RO3G_05392</name>
</gene>
<keyword evidence="4 7" id="KW-0443">Lipid metabolism</keyword>
<comment type="catalytic activity">
    <reaction evidence="7">
        <text>a CDP-1,2-diacyl-sn-glycerol + sn-glycerol 3-phosphate = a 1,2-diacyl-sn-glycero-3-phospho-(1'-sn-glycero-3'-phosphate) + CMP + H(+)</text>
        <dbReference type="Rhea" id="RHEA:12593"/>
        <dbReference type="ChEBI" id="CHEBI:15378"/>
        <dbReference type="ChEBI" id="CHEBI:57597"/>
        <dbReference type="ChEBI" id="CHEBI:58332"/>
        <dbReference type="ChEBI" id="CHEBI:60110"/>
        <dbReference type="ChEBI" id="CHEBI:60377"/>
        <dbReference type="EC" id="2.7.8.5"/>
    </reaction>
</comment>
<comment type="similarity">
    <text evidence="7">Belongs to the CDP-alcohol phosphatidyltransferase class-II family.</text>
</comment>
<dbReference type="Gene3D" id="3.30.870.10">
    <property type="entry name" value="Endonuclease Chain A"/>
    <property type="match status" value="2"/>
</dbReference>
<dbReference type="VEuPathDB" id="FungiDB:RO3G_05392"/>
<dbReference type="Proteomes" id="UP000009138">
    <property type="component" value="Unassembled WGS sequence"/>
</dbReference>
<keyword evidence="7" id="KW-0496">Mitochondrion</keyword>
<dbReference type="OMA" id="HKCLAQC"/>
<evidence type="ECO:0000256" key="4">
    <source>
        <dbReference type="ARBA" id="ARBA00023098"/>
    </source>
</evidence>
<keyword evidence="9" id="KW-1185">Reference proteome</keyword>
<keyword evidence="7" id="KW-0547">Nucleotide-binding</keyword>
<reference evidence="8 9" key="1">
    <citation type="journal article" date="2009" name="PLoS Genet.">
        <title>Genomic analysis of the basal lineage fungus Rhizopus oryzae reveals a whole-genome duplication.</title>
        <authorList>
            <person name="Ma L.-J."/>
            <person name="Ibrahim A.S."/>
            <person name="Skory C."/>
            <person name="Grabherr M.G."/>
            <person name="Burger G."/>
            <person name="Butler M."/>
            <person name="Elias M."/>
            <person name="Idnurm A."/>
            <person name="Lang B.F."/>
            <person name="Sone T."/>
            <person name="Abe A."/>
            <person name="Calvo S.E."/>
            <person name="Corrochano L.M."/>
            <person name="Engels R."/>
            <person name="Fu J."/>
            <person name="Hansberg W."/>
            <person name="Kim J.-M."/>
            <person name="Kodira C.D."/>
            <person name="Koehrsen M.J."/>
            <person name="Liu B."/>
            <person name="Miranda-Saavedra D."/>
            <person name="O'Leary S."/>
            <person name="Ortiz-Castellanos L."/>
            <person name="Poulter R."/>
            <person name="Rodriguez-Romero J."/>
            <person name="Ruiz-Herrera J."/>
            <person name="Shen Y.-Q."/>
            <person name="Zeng Q."/>
            <person name="Galagan J."/>
            <person name="Birren B.W."/>
            <person name="Cuomo C.A."/>
            <person name="Wickes B.L."/>
        </authorList>
    </citation>
    <scope>NUCLEOTIDE SEQUENCE [LARGE SCALE GENOMIC DNA]</scope>
    <source>
        <strain evidence="9">RA 99-880 / ATCC MYA-4621 / FGSC 9543 / NRRL 43880</strain>
    </source>
</reference>
<dbReference type="EMBL" id="CH476734">
    <property type="protein sequence ID" value="EIE80687.1"/>
    <property type="molecule type" value="Genomic_DNA"/>
</dbReference>
<comment type="subcellular location">
    <subcellularLocation>
        <location evidence="7">Mitochondrion</location>
    </subcellularLocation>
</comment>
<dbReference type="GO" id="GO:0031966">
    <property type="term" value="C:mitochondrial membrane"/>
    <property type="evidence" value="ECO:0007669"/>
    <property type="project" value="EnsemblFungi"/>
</dbReference>
<proteinExistence type="inferred from homology"/>
<keyword evidence="7" id="KW-0067">ATP-binding</keyword>
<evidence type="ECO:0000256" key="6">
    <source>
        <dbReference type="ARBA" id="ARBA00023264"/>
    </source>
</evidence>
<dbReference type="GO" id="GO:0005524">
    <property type="term" value="F:ATP binding"/>
    <property type="evidence" value="ECO:0007669"/>
    <property type="project" value="UniProtKB-KW"/>
</dbReference>
<dbReference type="AlphaFoldDB" id="I1BWV7"/>
<evidence type="ECO:0000313" key="8">
    <source>
        <dbReference type="EMBL" id="EIE80687.1"/>
    </source>
</evidence>
<evidence type="ECO:0000256" key="5">
    <source>
        <dbReference type="ARBA" id="ARBA00023209"/>
    </source>
</evidence>
<comment type="function">
    <text evidence="7">Functions in the biosynthesis of the anionic phospholipids phosphatidylglycerol and cardiolipin.</text>
</comment>
<dbReference type="GeneID" id="93612363"/>
<accession>I1BWV7</accession>
<dbReference type="InParanoid" id="I1BWV7"/>
<comment type="pathway">
    <text evidence="7">Phospholipid metabolism; phosphatidylglycerol biosynthesis; phosphatidylglycerol from CDP-diacylglycerol: step 1/2.</text>
</comment>
<dbReference type="EC" id="2.7.8.5" evidence="7"/>
<dbReference type="PIRSF" id="PIRSF000850">
    <property type="entry name" value="Phospholipase_D_PSS"/>
    <property type="match status" value="1"/>
</dbReference>
<dbReference type="CDD" id="cd09137">
    <property type="entry name" value="PLDc_PGS1_euk_2"/>
    <property type="match status" value="1"/>
</dbReference>
<evidence type="ECO:0000256" key="2">
    <source>
        <dbReference type="ARBA" id="ARBA00022679"/>
    </source>
</evidence>
<dbReference type="STRING" id="246409.I1BWV7"/>
<dbReference type="PANTHER" id="PTHR12586:SF1">
    <property type="entry name" value="CDP-DIACYLGLYCEROL--GLYCEROL-3-PHOSPHATE 3-PHOSPHATIDYLTRANSFERASE, MITOCHONDRIAL"/>
    <property type="match status" value="1"/>
</dbReference>
<dbReference type="InterPro" id="IPR016270">
    <property type="entry name" value="PGS1"/>
</dbReference>
<sequence length="474" mass="54618">MCCQVERFSVSVGNRYPILKLKNTLTSSFRFEEETGSYAEALELIPLKQLQQHAPTFYAHGQNIQPLYQPFEFYSELKSRILSAKKSIFIAALYIGHTEQELVDTIRLALSRSSTLQVHILIDCLRGTRNSKGQSSATLLLPLIQEYPDRINVALYHTPDLTGILKRALPQRFNETIGLMHLKLYGFDNSIMLSGYNDSMCMSREHYTNKQDRYIIFNKQQELTTYYYDLLKLISSCSYQLKPADNSSKYKLVVSDSMFDPVKETILPVIQMGPFCIKQDEKATLELLSIADQQQERWTIHLTSGYFNFTEKYKSVILKTKALFRFLTASPEANGFFNSKGVSRFLPPAYTHIERRFYRQVKRAKREEEISIEEYKRPGWTYHAKGLWVFLGNESTPSVTMIGSPNFGQRSSARDLEAQAILITQNEQLKKALHKEIDLLHQHSEIVSNETFAKVDRKVPYGVRIATAFVKTML</sequence>
<keyword evidence="2 7" id="KW-0808">Transferase</keyword>
<keyword evidence="5 7" id="KW-0594">Phospholipid biosynthesis</keyword>
<dbReference type="OrthoDB" id="10250191at2759"/>
<organism evidence="8 9">
    <name type="scientific">Rhizopus delemar (strain RA 99-880 / ATCC MYA-4621 / FGSC 9543 / NRRL 43880)</name>
    <name type="common">Mucormycosis agent</name>
    <name type="synonym">Rhizopus arrhizus var. delemar</name>
    <dbReference type="NCBI Taxonomy" id="246409"/>
    <lineage>
        <taxon>Eukaryota</taxon>
        <taxon>Fungi</taxon>
        <taxon>Fungi incertae sedis</taxon>
        <taxon>Mucoromycota</taxon>
        <taxon>Mucoromycotina</taxon>
        <taxon>Mucoromycetes</taxon>
        <taxon>Mucorales</taxon>
        <taxon>Mucorineae</taxon>
        <taxon>Rhizopodaceae</taxon>
        <taxon>Rhizopus</taxon>
    </lineage>
</organism>
<dbReference type="GO" id="GO:0008444">
    <property type="term" value="F:CDP-diacylglycerol-glycerol-3-phosphate 3-phosphatidyltransferase activity"/>
    <property type="evidence" value="ECO:0007669"/>
    <property type="project" value="UniProtKB-EC"/>
</dbReference>
<dbReference type="GO" id="GO:0032049">
    <property type="term" value="P:cardiolipin biosynthetic process"/>
    <property type="evidence" value="ECO:0007669"/>
    <property type="project" value="EnsemblFungi"/>
</dbReference>
<keyword evidence="3" id="KW-0677">Repeat</keyword>
<protein>
    <recommendedName>
        <fullName evidence="7">CDP-diacylglycerol--glycerol-3-phosphate 3-phosphatidyltransferase</fullName>
        <ecNumber evidence="7">2.7.8.5</ecNumber>
    </recommendedName>
</protein>
<dbReference type="RefSeq" id="XP_067516083.1">
    <property type="nucleotide sequence ID" value="XM_067659982.1"/>
</dbReference>
<dbReference type="PANTHER" id="PTHR12586">
    <property type="entry name" value="CDP-DIACYLGLYCEROL--SERINE O-PHOSPHATIDYLTRANSFERASE"/>
    <property type="match status" value="1"/>
</dbReference>
<dbReference type="SUPFAM" id="SSF56024">
    <property type="entry name" value="Phospholipase D/nuclease"/>
    <property type="match status" value="1"/>
</dbReference>
<evidence type="ECO:0000256" key="7">
    <source>
        <dbReference type="RuleBase" id="RU365024"/>
    </source>
</evidence>
<name>I1BWV7_RHIO9</name>
<evidence type="ECO:0000313" key="9">
    <source>
        <dbReference type="Proteomes" id="UP000009138"/>
    </source>
</evidence>
<keyword evidence="1 7" id="KW-0444">Lipid biosynthesis</keyword>
<evidence type="ECO:0000256" key="3">
    <source>
        <dbReference type="ARBA" id="ARBA00022737"/>
    </source>
</evidence>
<dbReference type="UniPathway" id="UPA00084">
    <property type="reaction ID" value="UER00503"/>
</dbReference>
<keyword evidence="6 7" id="KW-1208">Phospholipid metabolism</keyword>
<dbReference type="FunCoup" id="I1BWV7">
    <property type="interactions" value="731"/>
</dbReference>